<keyword evidence="3" id="KW-1134">Transmembrane beta strand</keyword>
<dbReference type="Gene3D" id="2.40.170.20">
    <property type="entry name" value="TonB-dependent receptor, beta-barrel domain"/>
    <property type="match status" value="1"/>
</dbReference>
<name>A0A7S7NKY0_PALFE</name>
<dbReference type="SUPFAM" id="SSF56935">
    <property type="entry name" value="Porins"/>
    <property type="match status" value="1"/>
</dbReference>
<organism evidence="8 9">
    <name type="scientific">Paludibaculum fermentans</name>
    <dbReference type="NCBI Taxonomy" id="1473598"/>
    <lineage>
        <taxon>Bacteria</taxon>
        <taxon>Pseudomonadati</taxon>
        <taxon>Acidobacteriota</taxon>
        <taxon>Terriglobia</taxon>
        <taxon>Bryobacterales</taxon>
        <taxon>Bryobacteraceae</taxon>
        <taxon>Paludibaculum</taxon>
    </lineage>
</organism>
<evidence type="ECO:0000256" key="4">
    <source>
        <dbReference type="ARBA" id="ARBA00022692"/>
    </source>
</evidence>
<evidence type="ECO:0000256" key="3">
    <source>
        <dbReference type="ARBA" id="ARBA00022452"/>
    </source>
</evidence>
<evidence type="ECO:0000256" key="5">
    <source>
        <dbReference type="ARBA" id="ARBA00023136"/>
    </source>
</evidence>
<gene>
    <name evidence="8" type="ORF">IRI77_22375</name>
</gene>
<dbReference type="Proteomes" id="UP000593892">
    <property type="component" value="Chromosome"/>
</dbReference>
<dbReference type="AlphaFoldDB" id="A0A7S7NKY0"/>
<dbReference type="EMBL" id="CP063849">
    <property type="protein sequence ID" value="QOY85563.1"/>
    <property type="molecule type" value="Genomic_DNA"/>
</dbReference>
<dbReference type="KEGG" id="pfer:IRI77_22375"/>
<proteinExistence type="predicted"/>
<dbReference type="PANTHER" id="PTHR30069">
    <property type="entry name" value="TONB-DEPENDENT OUTER MEMBRANE RECEPTOR"/>
    <property type="match status" value="1"/>
</dbReference>
<protein>
    <submittedName>
        <fullName evidence="8">TonB-dependent receptor</fullName>
    </submittedName>
</protein>
<evidence type="ECO:0000256" key="2">
    <source>
        <dbReference type="ARBA" id="ARBA00022448"/>
    </source>
</evidence>
<dbReference type="GO" id="GO:0030246">
    <property type="term" value="F:carbohydrate binding"/>
    <property type="evidence" value="ECO:0007669"/>
    <property type="project" value="InterPro"/>
</dbReference>
<dbReference type="InterPro" id="IPR013784">
    <property type="entry name" value="Carb-bd-like_fold"/>
</dbReference>
<reference evidence="8 9" key="1">
    <citation type="submission" date="2020-10" db="EMBL/GenBank/DDBJ databases">
        <title>Complete genome sequence of Paludibaculum fermentans P105T, a facultatively anaerobic acidobacterium capable of dissimilatory Fe(III) reduction.</title>
        <authorList>
            <person name="Dedysh S.N."/>
            <person name="Beletsky A.V."/>
            <person name="Kulichevskaya I.S."/>
            <person name="Mardanov A.V."/>
            <person name="Ravin N.V."/>
        </authorList>
    </citation>
    <scope>NUCLEOTIDE SEQUENCE [LARGE SCALE GENOMIC DNA]</scope>
    <source>
        <strain evidence="8 9">P105</strain>
    </source>
</reference>
<dbReference type="GO" id="GO:0015344">
    <property type="term" value="F:siderophore uptake transmembrane transporter activity"/>
    <property type="evidence" value="ECO:0007669"/>
    <property type="project" value="TreeGrafter"/>
</dbReference>
<dbReference type="SUPFAM" id="SSF49452">
    <property type="entry name" value="Starch-binding domain-like"/>
    <property type="match status" value="1"/>
</dbReference>
<dbReference type="InterPro" id="IPR036942">
    <property type="entry name" value="Beta-barrel_TonB_sf"/>
</dbReference>
<evidence type="ECO:0000313" key="8">
    <source>
        <dbReference type="EMBL" id="QOY85563.1"/>
    </source>
</evidence>
<dbReference type="InterPro" id="IPR057601">
    <property type="entry name" value="Oar-like_b-barrel"/>
</dbReference>
<comment type="subcellular location">
    <subcellularLocation>
        <location evidence="1">Cell outer membrane</location>
        <topology evidence="1">Multi-pass membrane protein</topology>
    </subcellularLocation>
</comment>
<keyword evidence="6" id="KW-0998">Cell outer membrane</keyword>
<keyword evidence="4" id="KW-0812">Transmembrane</keyword>
<evidence type="ECO:0000256" key="1">
    <source>
        <dbReference type="ARBA" id="ARBA00004571"/>
    </source>
</evidence>
<evidence type="ECO:0000256" key="6">
    <source>
        <dbReference type="ARBA" id="ARBA00023237"/>
    </source>
</evidence>
<evidence type="ECO:0000313" key="9">
    <source>
        <dbReference type="Proteomes" id="UP000593892"/>
    </source>
</evidence>
<dbReference type="RefSeq" id="WP_194447233.1">
    <property type="nucleotide sequence ID" value="NZ_CP063849.1"/>
</dbReference>
<sequence length="1194" mass="130288">MGCSCVSRYILITFALVFMCVGQQDRATLTGRVSDSSGASVKGVELKIESATTNAVYESRTNEEGLFTVPNLPAGAYRLAFRGSGFKTLIREQVVLNAAQVVRIDAQMQLGTLTESVDVTAETPLLQTDAPDVGTVLNHQKLTGLPLSFSGGRYAENFAYKLTPGVGGNNYESRINGSAAFSKAVVLDGADATIYIGGQFGESSPSLEAFEELKVQTSGMSAEFGRTGGGVFNFVMKSGANQMHGSAVGFLHNEWMDANSFVNNYYGRPRQRDRRNDWGGSLGGPVVLPGLYKGKDKTFFYLAYERYKESYAGGGSPTVTVPLDEFWNGNLSRLMTGTVLGQDAQGRNVNQGAIYDPASTRTVNGQVVRDVFAGNLIPQSRISGPAQKLGAIFRQHYSPTVKSADGQVPLLNNSFFPVSNQAGFTQNQFSVKLDHYLSAAHKLSGSFSYIDRPRTILDQGGVWDFNDPSGGPLSRARLQWVRSWYGRLAYDWTLSPSVLNHLQLGFNRQRNPSVSAHLGENGVAALGLTGLSKEFNYSEIQFGSNNYPANYPALGFQTNDFGAGQNFQVIDTVSWVRNRHTVRAGADWRRSYLRWRTDNGPAAINFSQAQTGLPGYTQTGNGFASMLLGEVASATVPTPTPTGSRFTNFALFLQDDFRATSRLTLNLGVRWDYQPLPVEQYNRLGNWNPGVVDPAWGLPGALEFASADRRTFAPNHYTDFSPRIGFAYQVNARTTVRGAYGIFYLARNGNGWSGVPWAQTAGFGQENRVSTTVDYQAAWNWNNPYPGVNRPLPQNASLANGSPGIWGIVSYDPNAGKNGYTQQWNLNIQRELGAGIVVDAGYVGSKSTGIQANELRRLNQLNPRFLALGDALGVTVSSQAELPASVAAAGGRYPFLDAGIRVPAYQTLLPYPQMLGTNEIKSADSPLGFSTYHALQVQVNKRYSGGLSFLWNYTFSKSIDNVRSAFGDTWGANSGRPLDYYNQRLDKSVSDADRSHVFKTAVQYELPFGRGRRFGKTLPAALDLLAGGWTLHYIGTYNSGWALGVSGSGTPNSNFATNRGYALNPGGLPLATGWDAGQLDMSRISQPNSANRYVNTPLFVNPTTLGRYQRGNTSYKLSQLRSPWEMSEDLAVQKGFRPVEAVRVQLRGEVLNAFNRTLWGTINVNTASPLFGQVTGTSDWFTPRKIQLGLRADW</sequence>
<dbReference type="GO" id="GO:0044718">
    <property type="term" value="P:siderophore transmembrane transport"/>
    <property type="evidence" value="ECO:0007669"/>
    <property type="project" value="TreeGrafter"/>
</dbReference>
<dbReference type="Pfam" id="PF13620">
    <property type="entry name" value="CarboxypepD_reg"/>
    <property type="match status" value="1"/>
</dbReference>
<dbReference type="Pfam" id="PF25183">
    <property type="entry name" value="OMP_b-brl_4"/>
    <property type="match status" value="1"/>
</dbReference>
<dbReference type="PANTHER" id="PTHR30069:SF46">
    <property type="entry name" value="OAR PROTEIN"/>
    <property type="match status" value="1"/>
</dbReference>
<keyword evidence="5" id="KW-0472">Membrane</keyword>
<evidence type="ECO:0000259" key="7">
    <source>
        <dbReference type="Pfam" id="PF25183"/>
    </source>
</evidence>
<keyword evidence="8" id="KW-0675">Receptor</keyword>
<feature type="domain" description="TonB-dependent transporter Oar-like beta-barrel" evidence="7">
    <location>
        <begin position="235"/>
        <end position="1187"/>
    </location>
</feature>
<keyword evidence="9" id="KW-1185">Reference proteome</keyword>
<keyword evidence="2" id="KW-0813">Transport</keyword>
<dbReference type="GO" id="GO:0009279">
    <property type="term" value="C:cell outer membrane"/>
    <property type="evidence" value="ECO:0007669"/>
    <property type="project" value="UniProtKB-SubCell"/>
</dbReference>
<accession>A0A7S7NKY0</accession>
<dbReference type="InterPro" id="IPR039426">
    <property type="entry name" value="TonB-dep_rcpt-like"/>
</dbReference>
<dbReference type="Gene3D" id="2.60.40.1120">
    <property type="entry name" value="Carboxypeptidase-like, regulatory domain"/>
    <property type="match status" value="1"/>
</dbReference>